<dbReference type="PROSITE" id="PS50011">
    <property type="entry name" value="PROTEIN_KINASE_DOM"/>
    <property type="match status" value="1"/>
</dbReference>
<dbReference type="GO" id="GO:0004674">
    <property type="term" value="F:protein serine/threonine kinase activity"/>
    <property type="evidence" value="ECO:0007669"/>
    <property type="project" value="UniProtKB-EC"/>
</dbReference>
<evidence type="ECO:0000256" key="3">
    <source>
        <dbReference type="ARBA" id="ARBA00012513"/>
    </source>
</evidence>
<dbReference type="PROSITE" id="PS00109">
    <property type="entry name" value="PROTEIN_KINASE_TYR"/>
    <property type="match status" value="1"/>
</dbReference>
<feature type="domain" description="Protein kinase" evidence="10">
    <location>
        <begin position="1"/>
        <end position="249"/>
    </location>
</feature>
<dbReference type="OrthoDB" id="4062651at2759"/>
<dbReference type="Pfam" id="PF00069">
    <property type="entry name" value="Pkinase"/>
    <property type="match status" value="1"/>
</dbReference>
<evidence type="ECO:0000259" key="10">
    <source>
        <dbReference type="PROSITE" id="PS50011"/>
    </source>
</evidence>
<evidence type="ECO:0000256" key="6">
    <source>
        <dbReference type="ARBA" id="ARBA00030980"/>
    </source>
</evidence>
<dbReference type="InterPro" id="IPR011009">
    <property type="entry name" value="Kinase-like_dom_sf"/>
</dbReference>
<dbReference type="InterPro" id="IPR000719">
    <property type="entry name" value="Prot_kinase_dom"/>
</dbReference>
<comment type="caution">
    <text evidence="11">The sequence shown here is derived from an EMBL/GenBank/DDBJ whole genome shotgun (WGS) entry which is preliminary data.</text>
</comment>
<comment type="catalytic activity">
    <reaction evidence="9">
        <text>L-seryl-[protein] + ATP = O-phospho-L-seryl-[protein] + ADP + H(+)</text>
        <dbReference type="Rhea" id="RHEA:17989"/>
        <dbReference type="Rhea" id="RHEA-COMP:9863"/>
        <dbReference type="Rhea" id="RHEA-COMP:11604"/>
        <dbReference type="ChEBI" id="CHEBI:15378"/>
        <dbReference type="ChEBI" id="CHEBI:29999"/>
        <dbReference type="ChEBI" id="CHEBI:30616"/>
        <dbReference type="ChEBI" id="CHEBI:83421"/>
        <dbReference type="ChEBI" id="CHEBI:456216"/>
        <dbReference type="EC" id="2.7.11.1"/>
    </reaction>
</comment>
<evidence type="ECO:0000256" key="7">
    <source>
        <dbReference type="ARBA" id="ARBA00033194"/>
    </source>
</evidence>
<evidence type="ECO:0000256" key="8">
    <source>
        <dbReference type="ARBA" id="ARBA00047899"/>
    </source>
</evidence>
<dbReference type="Proteomes" id="UP000622797">
    <property type="component" value="Unassembled WGS sequence"/>
</dbReference>
<evidence type="ECO:0000313" key="11">
    <source>
        <dbReference type="EMBL" id="KAF4973027.1"/>
    </source>
</evidence>
<comment type="catalytic activity">
    <reaction evidence="8">
        <text>L-threonyl-[protein] + ATP = O-phospho-L-threonyl-[protein] + ADP + H(+)</text>
        <dbReference type="Rhea" id="RHEA:46608"/>
        <dbReference type="Rhea" id="RHEA-COMP:11060"/>
        <dbReference type="Rhea" id="RHEA-COMP:11605"/>
        <dbReference type="ChEBI" id="CHEBI:15378"/>
        <dbReference type="ChEBI" id="CHEBI:30013"/>
        <dbReference type="ChEBI" id="CHEBI:30616"/>
        <dbReference type="ChEBI" id="CHEBI:61977"/>
        <dbReference type="ChEBI" id="CHEBI:456216"/>
        <dbReference type="EC" id="2.7.11.1"/>
    </reaction>
</comment>
<evidence type="ECO:0000256" key="9">
    <source>
        <dbReference type="ARBA" id="ARBA00048679"/>
    </source>
</evidence>
<dbReference type="Gene3D" id="1.10.510.10">
    <property type="entry name" value="Transferase(Phosphotransferase) domain 1"/>
    <property type="match status" value="1"/>
</dbReference>
<dbReference type="EC" id="2.7.11.1" evidence="3"/>
<keyword evidence="12" id="KW-1185">Reference proteome</keyword>
<dbReference type="EMBL" id="JABEXW010000032">
    <property type="protein sequence ID" value="KAF4973027.1"/>
    <property type="molecule type" value="Genomic_DNA"/>
</dbReference>
<dbReference type="AlphaFoldDB" id="A0A8H4UAX5"/>
<gene>
    <name evidence="11" type="ORF">FSARC_604</name>
</gene>
<sequence length="249" mass="28605">MKIHSSAERWDFTDKPKFLCTVIIFRHNDDYFWTTSHKRDLDLEAQVYDICDANTIPESHIFPPIESGLTEYEDASSSGRFIKRPHLTSYNNSDAIANRVLREARICQTIQEFPHRNVAQYYGCCISSRSLINGLCFDYYAETLSERMERGIKISEECLDQLKEGLLHLHSLGIVHNDLSQDNIMFRTLEDEEPVVIDFDSSAKRGESLPEKRGPVPDGVFTAEFGNDLMALERICSDIRSKQQDSLTK</sequence>
<evidence type="ECO:0000313" key="12">
    <source>
        <dbReference type="Proteomes" id="UP000622797"/>
    </source>
</evidence>
<reference evidence="11" key="2">
    <citation type="submission" date="2020-05" db="EMBL/GenBank/DDBJ databases">
        <authorList>
            <person name="Kim H.-S."/>
            <person name="Proctor R.H."/>
            <person name="Brown D.W."/>
        </authorList>
    </citation>
    <scope>NUCLEOTIDE SEQUENCE</scope>
    <source>
        <strain evidence="11">NRRL 20472</strain>
    </source>
</reference>
<reference evidence="11" key="1">
    <citation type="journal article" date="2020" name="BMC Genomics">
        <title>Correction to: Identification and distribution of gene clusters required for synthesis of sphingolipid metabolism inhibitors in diverse species of the filamentous fungus Fusarium.</title>
        <authorList>
            <person name="Kim H.S."/>
            <person name="Lohmar J.M."/>
            <person name="Busman M."/>
            <person name="Brown D.W."/>
            <person name="Naumann T.A."/>
            <person name="Divon H.H."/>
            <person name="Lysoe E."/>
            <person name="Uhlig S."/>
            <person name="Proctor R.H."/>
        </authorList>
    </citation>
    <scope>NUCLEOTIDE SEQUENCE</scope>
    <source>
        <strain evidence="11">NRRL 20472</strain>
    </source>
</reference>
<dbReference type="GO" id="GO:0005524">
    <property type="term" value="F:ATP binding"/>
    <property type="evidence" value="ECO:0007669"/>
    <property type="project" value="InterPro"/>
</dbReference>
<evidence type="ECO:0000256" key="5">
    <source>
        <dbReference type="ARBA" id="ARBA00019973"/>
    </source>
</evidence>
<evidence type="ECO:0000256" key="1">
    <source>
        <dbReference type="ARBA" id="ARBA00003747"/>
    </source>
</evidence>
<dbReference type="SUPFAM" id="SSF56112">
    <property type="entry name" value="Protein kinase-like (PK-like)"/>
    <property type="match status" value="1"/>
</dbReference>
<protein>
    <recommendedName>
        <fullName evidence="5">EKC/KEOPS complex subunit BUD32</fullName>
        <ecNumber evidence="3">2.7.11.1</ecNumber>
    </recommendedName>
    <alternativeName>
        <fullName evidence="6 7">Atypical Serine/threonine protein kinase BUD32</fullName>
    </alternativeName>
    <alternativeName>
        <fullName evidence="4">EKC/KEOPS complex subunit bud32</fullName>
    </alternativeName>
</protein>
<organism evidence="11 12">
    <name type="scientific">Fusarium sarcochroum</name>
    <dbReference type="NCBI Taxonomy" id="1208366"/>
    <lineage>
        <taxon>Eukaryota</taxon>
        <taxon>Fungi</taxon>
        <taxon>Dikarya</taxon>
        <taxon>Ascomycota</taxon>
        <taxon>Pezizomycotina</taxon>
        <taxon>Sordariomycetes</taxon>
        <taxon>Hypocreomycetidae</taxon>
        <taxon>Hypocreales</taxon>
        <taxon>Nectriaceae</taxon>
        <taxon>Fusarium</taxon>
        <taxon>Fusarium lateritium species complex</taxon>
    </lineage>
</organism>
<dbReference type="InterPro" id="IPR008266">
    <property type="entry name" value="Tyr_kinase_AS"/>
</dbReference>
<comment type="function">
    <text evidence="1">Component of the EKC/KEOPS complex that is required for the formation of a threonylcarbamoyl group on adenosine at position 37 (t(6)A37) in tRNAs that read codons beginning with adenine. The complex is probably involved in the transfer of the threonylcarbamoyl moiety of threonylcarbamoyl-AMP (TC-AMP) to the N6 group of A37. BUD32 has ATPase activity in the context of the EKC/KEOPS complex and likely plays a supporting role to the catalytic subunit KAE1. The EKC/KEOPS complex also promotes both telomere uncapping and telomere elongation. The complex is required for efficient recruitment of transcriptional coactivators.</text>
</comment>
<accession>A0A8H4UAX5</accession>
<proteinExistence type="predicted"/>
<evidence type="ECO:0000256" key="2">
    <source>
        <dbReference type="ARBA" id="ARBA00011534"/>
    </source>
</evidence>
<comment type="subunit">
    <text evidence="2">Component of the EKC/KEOPS complex composed of at least BUD32, CGI121, GON7, KAE1 and PCC1; the whole complex dimerizes.</text>
</comment>
<evidence type="ECO:0000256" key="4">
    <source>
        <dbReference type="ARBA" id="ARBA00013948"/>
    </source>
</evidence>
<name>A0A8H4UAX5_9HYPO</name>